<name>A0A7J7F0W5_DICBM</name>
<comment type="caution">
    <text evidence="1">The sequence shown here is derived from an EMBL/GenBank/DDBJ whole genome shotgun (WGS) entry which is preliminary data.</text>
</comment>
<dbReference type="AlphaFoldDB" id="A0A7J7F0W5"/>
<dbReference type="EMBL" id="JACDTQ010001582">
    <property type="protein sequence ID" value="KAF5921633.1"/>
    <property type="molecule type" value="Genomic_DNA"/>
</dbReference>
<keyword evidence="2" id="KW-1185">Reference proteome</keyword>
<protein>
    <submittedName>
        <fullName evidence="1">Uncharacterized protein</fullName>
    </submittedName>
</protein>
<dbReference type="Proteomes" id="UP000551758">
    <property type="component" value="Unassembled WGS sequence"/>
</dbReference>
<organism evidence="1 2">
    <name type="scientific">Diceros bicornis minor</name>
    <name type="common">South-central black rhinoceros</name>
    <dbReference type="NCBI Taxonomy" id="77932"/>
    <lineage>
        <taxon>Eukaryota</taxon>
        <taxon>Metazoa</taxon>
        <taxon>Chordata</taxon>
        <taxon>Craniata</taxon>
        <taxon>Vertebrata</taxon>
        <taxon>Euteleostomi</taxon>
        <taxon>Mammalia</taxon>
        <taxon>Eutheria</taxon>
        <taxon>Laurasiatheria</taxon>
        <taxon>Perissodactyla</taxon>
        <taxon>Rhinocerotidae</taxon>
        <taxon>Diceros</taxon>
    </lineage>
</organism>
<reference evidence="1 2" key="1">
    <citation type="journal article" date="2020" name="Mol. Biol. Evol.">
        <title>Interspecific Gene Flow and the Evolution of Specialization in Black and White Rhinoceros.</title>
        <authorList>
            <person name="Moodley Y."/>
            <person name="Westbury M.V."/>
            <person name="Russo I.M."/>
            <person name="Gopalakrishnan S."/>
            <person name="Rakotoarivelo A."/>
            <person name="Olsen R.A."/>
            <person name="Prost S."/>
            <person name="Tunstall T."/>
            <person name="Ryder O.A."/>
            <person name="Dalen L."/>
            <person name="Bruford M.W."/>
        </authorList>
    </citation>
    <scope>NUCLEOTIDE SEQUENCE [LARGE SCALE GENOMIC DNA]</scope>
    <source>
        <strain evidence="1">SBR-YM</strain>
        <tissue evidence="1">Skin</tissue>
    </source>
</reference>
<evidence type="ECO:0000313" key="2">
    <source>
        <dbReference type="Proteomes" id="UP000551758"/>
    </source>
</evidence>
<sequence length="89" mass="9690">MNWPAAGRQGWAGRELGEAGPGLLPGRQFPLENCGLPPPIRGGQRLEYGFPCSLARSLDQAQGNRGKYPIRSGLQSHPQHSLVHFQCIT</sequence>
<proteinExistence type="predicted"/>
<evidence type="ECO:0000313" key="1">
    <source>
        <dbReference type="EMBL" id="KAF5921633.1"/>
    </source>
</evidence>
<accession>A0A7J7F0W5</accession>
<gene>
    <name evidence="1" type="ORF">HPG69_012803</name>
</gene>